<dbReference type="SUPFAM" id="SSF75217">
    <property type="entry name" value="alpha/beta knot"/>
    <property type="match status" value="1"/>
</dbReference>
<evidence type="ECO:0000259" key="4">
    <source>
        <dbReference type="SMART" id="SM00967"/>
    </source>
</evidence>
<protein>
    <submittedName>
        <fullName evidence="5">RNA methyltransferase, TrmH family</fullName>
    </submittedName>
</protein>
<keyword evidence="6" id="KW-1185">Reference proteome</keyword>
<dbReference type="PANTHER" id="PTHR46429">
    <property type="entry name" value="23S RRNA (GUANOSINE-2'-O-)-METHYLTRANSFERASE RLMB"/>
    <property type="match status" value="1"/>
</dbReference>
<dbReference type="RefSeq" id="WP_245778918.1">
    <property type="nucleotide sequence ID" value="NZ_FOVF01000019.1"/>
</dbReference>
<feature type="region of interest" description="Disordered" evidence="3">
    <location>
        <begin position="1"/>
        <end position="36"/>
    </location>
</feature>
<gene>
    <name evidence="5" type="ORF">SAMN05216289_11943</name>
</gene>
<dbReference type="GO" id="GO:0005829">
    <property type="term" value="C:cytosol"/>
    <property type="evidence" value="ECO:0007669"/>
    <property type="project" value="TreeGrafter"/>
</dbReference>
<organism evidence="5 6">
    <name type="scientific">Dokdonella immobilis</name>
    <dbReference type="NCBI Taxonomy" id="578942"/>
    <lineage>
        <taxon>Bacteria</taxon>
        <taxon>Pseudomonadati</taxon>
        <taxon>Pseudomonadota</taxon>
        <taxon>Gammaproteobacteria</taxon>
        <taxon>Lysobacterales</taxon>
        <taxon>Rhodanobacteraceae</taxon>
        <taxon>Dokdonella</taxon>
    </lineage>
</organism>
<dbReference type="EMBL" id="FOVF01000019">
    <property type="protein sequence ID" value="SFN40461.1"/>
    <property type="molecule type" value="Genomic_DNA"/>
</dbReference>
<dbReference type="InterPro" id="IPR013123">
    <property type="entry name" value="SpoU_subst-bd"/>
</dbReference>
<evidence type="ECO:0000256" key="1">
    <source>
        <dbReference type="ARBA" id="ARBA00022603"/>
    </source>
</evidence>
<evidence type="ECO:0000313" key="5">
    <source>
        <dbReference type="EMBL" id="SFN40461.1"/>
    </source>
</evidence>
<dbReference type="GO" id="GO:0008173">
    <property type="term" value="F:RNA methyltransferase activity"/>
    <property type="evidence" value="ECO:0007669"/>
    <property type="project" value="InterPro"/>
</dbReference>
<dbReference type="STRING" id="578942.SAMN05216289_11943"/>
<evidence type="ECO:0000313" key="6">
    <source>
        <dbReference type="Proteomes" id="UP000198575"/>
    </source>
</evidence>
<dbReference type="SMART" id="SM00967">
    <property type="entry name" value="SpoU_sub_bind"/>
    <property type="match status" value="1"/>
</dbReference>
<dbReference type="GO" id="GO:0032259">
    <property type="term" value="P:methylation"/>
    <property type="evidence" value="ECO:0007669"/>
    <property type="project" value="UniProtKB-KW"/>
</dbReference>
<dbReference type="Pfam" id="PF00588">
    <property type="entry name" value="SpoU_methylase"/>
    <property type="match status" value="1"/>
</dbReference>
<dbReference type="InterPro" id="IPR029026">
    <property type="entry name" value="tRNA_m1G_MTases_N"/>
</dbReference>
<dbReference type="Gene3D" id="3.40.1280.10">
    <property type="match status" value="1"/>
</dbReference>
<dbReference type="InterPro" id="IPR029028">
    <property type="entry name" value="Alpha/beta_knot_MTases"/>
</dbReference>
<proteinExistence type="predicted"/>
<dbReference type="Proteomes" id="UP000198575">
    <property type="component" value="Unassembled WGS sequence"/>
</dbReference>
<dbReference type="SUPFAM" id="SSF55315">
    <property type="entry name" value="L30e-like"/>
    <property type="match status" value="1"/>
</dbReference>
<evidence type="ECO:0000256" key="3">
    <source>
        <dbReference type="SAM" id="MobiDB-lite"/>
    </source>
</evidence>
<name>A0A1I4YR22_9GAMM</name>
<evidence type="ECO:0000256" key="2">
    <source>
        <dbReference type="ARBA" id="ARBA00022679"/>
    </source>
</evidence>
<dbReference type="GO" id="GO:0006396">
    <property type="term" value="P:RNA processing"/>
    <property type="evidence" value="ECO:0007669"/>
    <property type="project" value="InterPro"/>
</dbReference>
<sequence length="287" mass="30494">MTDHPRKGGKPPSPWKTKTPARERSHDIGAEDADPARLPFVRPSGEMRLYGYNACLAAYAKRPQDLRKVYLTEARLDAFRPVLAWCARNRLGYRIVESGDLDKLTGSRHHEGVCFEMLRPPPLGLAALLETQPAAPQASLLIWLDGVGNPHNLGAVLRSAAHFGAAGVIVPMASSLDLSGAAARVAEGGAEAVPLVRVDDEPTAIAALRRAGYALAATVPRQGAALYATNLPSRIVLVFGAEGEGMGQSLLEATDLRVSIPGSGAVESLNIAASAATILGEYWRQNH</sequence>
<dbReference type="InterPro" id="IPR029064">
    <property type="entry name" value="Ribosomal_eL30-like_sf"/>
</dbReference>
<dbReference type="PANTHER" id="PTHR46429:SF2">
    <property type="entry name" value="TRNA_RRNA METHYLTRANSFERASE"/>
    <property type="match status" value="1"/>
</dbReference>
<dbReference type="GO" id="GO:0003723">
    <property type="term" value="F:RNA binding"/>
    <property type="evidence" value="ECO:0007669"/>
    <property type="project" value="InterPro"/>
</dbReference>
<dbReference type="CDD" id="cd18095">
    <property type="entry name" value="SpoU-like_rRNA-MTase"/>
    <property type="match status" value="1"/>
</dbReference>
<keyword evidence="1 5" id="KW-0489">Methyltransferase</keyword>
<reference evidence="5 6" key="1">
    <citation type="submission" date="2016-10" db="EMBL/GenBank/DDBJ databases">
        <authorList>
            <person name="de Groot N.N."/>
        </authorList>
    </citation>
    <scope>NUCLEOTIDE SEQUENCE [LARGE SCALE GENOMIC DNA]</scope>
    <source>
        <strain evidence="5 6">CGMCC 1.7659</strain>
    </source>
</reference>
<accession>A0A1I4YR22</accession>
<keyword evidence="2 5" id="KW-0808">Transferase</keyword>
<dbReference type="InterPro" id="IPR004441">
    <property type="entry name" value="rRNA_MeTrfase_TrmH"/>
</dbReference>
<feature type="compositionally biased region" description="Basic and acidic residues" evidence="3">
    <location>
        <begin position="20"/>
        <end position="29"/>
    </location>
</feature>
<dbReference type="Gene3D" id="3.30.1330.30">
    <property type="match status" value="1"/>
</dbReference>
<feature type="domain" description="RNA 2-O ribose methyltransferase substrate binding" evidence="4">
    <location>
        <begin position="48"/>
        <end position="123"/>
    </location>
</feature>
<dbReference type="Pfam" id="PF08032">
    <property type="entry name" value="SpoU_sub_bind"/>
    <property type="match status" value="1"/>
</dbReference>
<dbReference type="InterPro" id="IPR001537">
    <property type="entry name" value="SpoU_MeTrfase"/>
</dbReference>
<dbReference type="AlphaFoldDB" id="A0A1I4YR22"/>